<dbReference type="Proteomes" id="UP000214646">
    <property type="component" value="Unassembled WGS sequence"/>
</dbReference>
<dbReference type="AlphaFoldDB" id="A0A225E564"/>
<proteinExistence type="predicted"/>
<protein>
    <submittedName>
        <fullName evidence="2">Uncharacterized protein</fullName>
    </submittedName>
</protein>
<organism evidence="2 3">
    <name type="scientific">Fimbriiglobus ruber</name>
    <dbReference type="NCBI Taxonomy" id="1908690"/>
    <lineage>
        <taxon>Bacteria</taxon>
        <taxon>Pseudomonadati</taxon>
        <taxon>Planctomycetota</taxon>
        <taxon>Planctomycetia</taxon>
        <taxon>Gemmatales</taxon>
        <taxon>Gemmataceae</taxon>
        <taxon>Fimbriiglobus</taxon>
    </lineage>
</organism>
<feature type="region of interest" description="Disordered" evidence="1">
    <location>
        <begin position="22"/>
        <end position="49"/>
    </location>
</feature>
<evidence type="ECO:0000256" key="1">
    <source>
        <dbReference type="SAM" id="MobiDB-lite"/>
    </source>
</evidence>
<comment type="caution">
    <text evidence="2">The sequence shown here is derived from an EMBL/GenBank/DDBJ whole genome shotgun (WGS) entry which is preliminary data.</text>
</comment>
<dbReference type="OrthoDB" id="267634at2"/>
<feature type="compositionally biased region" description="Pro residues" evidence="1">
    <location>
        <begin position="28"/>
        <end position="48"/>
    </location>
</feature>
<accession>A0A225E564</accession>
<name>A0A225E564_9BACT</name>
<dbReference type="RefSeq" id="WP_088252070.1">
    <property type="nucleotide sequence ID" value="NZ_NIDE01000001.1"/>
</dbReference>
<gene>
    <name evidence="2" type="ORF">FRUB_00603</name>
</gene>
<sequence>MRWAILCATLAVVAVGKDRGFSQEQPAAQPPAAQPPGAEPARNPPAPPGFWVTFPNIPPLSKADQARVTEFVGQLGAADFRVREKAGRELAMFGERALPTLRAALKTLDDPEANRRLQIIVRKIDTDRLTGPRRVTLKMTNKSVKEILHQLAKKAGYPVQIQNVGDEKLRFSFEFDNTPFWEAVDRVCNAAGLVVSQNDEAGTLVFSFNDVFSPHVICVGPFRFTAQNINSSRQLQLGALNRAQPPARPPETLNLSVMVQSEPKAPIVRIGQVFLTKATDDQGKSMLAEEGPNDAQMRDIQEQLSSQINNGRSFSQFFNVMLVRGERSATSIKELRGKVHVGLHAENRPEITIDNVLTVKKKPFTGQTVRLELVTADQQMGVVTVDVLARPAQSDDQNLQVMNGLQQRFELTDENGARFELTDSNVNVNEQNGTVIRLVFTAPEGKKVGKPVRLQLMEWVTVTKEFEFSFKDIPLP</sequence>
<keyword evidence="3" id="KW-1185">Reference proteome</keyword>
<evidence type="ECO:0000313" key="3">
    <source>
        <dbReference type="Proteomes" id="UP000214646"/>
    </source>
</evidence>
<dbReference type="EMBL" id="NIDE01000001">
    <property type="protein sequence ID" value="OWK46904.1"/>
    <property type="molecule type" value="Genomic_DNA"/>
</dbReference>
<evidence type="ECO:0000313" key="2">
    <source>
        <dbReference type="EMBL" id="OWK46904.1"/>
    </source>
</evidence>
<reference evidence="3" key="1">
    <citation type="submission" date="2017-06" db="EMBL/GenBank/DDBJ databases">
        <title>Genome analysis of Fimbriiglobus ruber SP5, the first member of the order Planctomycetales with confirmed chitinolytic capability.</title>
        <authorList>
            <person name="Ravin N.V."/>
            <person name="Rakitin A.L."/>
            <person name="Ivanova A.A."/>
            <person name="Beletsky A.V."/>
            <person name="Kulichevskaya I.S."/>
            <person name="Mardanov A.V."/>
            <person name="Dedysh S.N."/>
        </authorList>
    </citation>
    <scope>NUCLEOTIDE SEQUENCE [LARGE SCALE GENOMIC DNA]</scope>
    <source>
        <strain evidence="3">SP5</strain>
    </source>
</reference>